<keyword evidence="12 16" id="KW-0406">Ion transport</keyword>
<dbReference type="Pfam" id="PF04277">
    <property type="entry name" value="OAD_gamma"/>
    <property type="match status" value="1"/>
</dbReference>
<organism evidence="18 19">
    <name type="scientific">Pseudomonas taeanensis MS-3</name>
    <dbReference type="NCBI Taxonomy" id="1395571"/>
    <lineage>
        <taxon>Bacteria</taxon>
        <taxon>Pseudomonadati</taxon>
        <taxon>Pseudomonadota</taxon>
        <taxon>Gammaproteobacteria</taxon>
        <taxon>Pseudomonadales</taxon>
        <taxon>Pseudomonadaceae</taxon>
        <taxon>Pseudomonas</taxon>
    </lineage>
</organism>
<evidence type="ECO:0000256" key="1">
    <source>
        <dbReference type="ARBA" id="ARBA00001959"/>
    </source>
</evidence>
<keyword evidence="10 16" id="KW-1133">Transmembrane helix</keyword>
<keyword evidence="7 16" id="KW-1003">Cell membrane</keyword>
<evidence type="ECO:0000256" key="14">
    <source>
        <dbReference type="ARBA" id="ARBA00023201"/>
    </source>
</evidence>
<dbReference type="EC" id="7.2.4.2" evidence="16"/>
<dbReference type="Proteomes" id="UP000030063">
    <property type="component" value="Unassembled WGS sequence"/>
</dbReference>
<dbReference type="InterPro" id="IPR005899">
    <property type="entry name" value="Na_pump_deCOase"/>
</dbReference>
<dbReference type="RefSeq" id="WP_025165381.1">
    <property type="nucleotide sequence ID" value="NZ_AWSQ01000002.1"/>
</dbReference>
<evidence type="ECO:0000256" key="7">
    <source>
        <dbReference type="ARBA" id="ARBA00022475"/>
    </source>
</evidence>
<evidence type="ECO:0000256" key="12">
    <source>
        <dbReference type="ARBA" id="ARBA00023065"/>
    </source>
</evidence>
<evidence type="ECO:0000256" key="6">
    <source>
        <dbReference type="ARBA" id="ARBA00022448"/>
    </source>
</evidence>
<dbReference type="GO" id="GO:0008948">
    <property type="term" value="F:oxaloacetate decarboxylase activity"/>
    <property type="evidence" value="ECO:0007669"/>
    <property type="project" value="UniProtKB-UniRule"/>
</dbReference>
<protein>
    <recommendedName>
        <fullName evidence="16">Probable oxaloacetate decarboxylase gamma chain</fullName>
        <ecNumber evidence="16">7.2.4.2</ecNumber>
    </recommendedName>
</protein>
<dbReference type="HAMAP" id="MF_00404">
    <property type="entry name" value="OadG"/>
    <property type="match status" value="1"/>
</dbReference>
<dbReference type="STRING" id="1395571.TMS3_0111565"/>
<gene>
    <name evidence="16" type="primary">oadG</name>
    <name evidence="18" type="ORF">TMS3_0111565</name>
</gene>
<evidence type="ECO:0000256" key="10">
    <source>
        <dbReference type="ARBA" id="ARBA00022989"/>
    </source>
</evidence>
<dbReference type="GO" id="GO:0015451">
    <property type="term" value="F:decarboxylation-driven active transmembrane transporter activity"/>
    <property type="evidence" value="ECO:0007669"/>
    <property type="project" value="UniProtKB-EC"/>
</dbReference>
<comment type="catalytic activity">
    <reaction evidence="15 16 17">
        <text>oxaloacetate + 2 Na(+)(in) + H(+) = pyruvate + 2 Na(+)(out) + CO2</text>
        <dbReference type="Rhea" id="RHEA:57724"/>
        <dbReference type="ChEBI" id="CHEBI:15361"/>
        <dbReference type="ChEBI" id="CHEBI:15378"/>
        <dbReference type="ChEBI" id="CHEBI:16452"/>
        <dbReference type="ChEBI" id="CHEBI:16526"/>
        <dbReference type="ChEBI" id="CHEBI:29101"/>
        <dbReference type="EC" id="7.2.4.2"/>
    </reaction>
</comment>
<dbReference type="NCBIfam" id="TIGR01195">
    <property type="entry name" value="oadG_fam"/>
    <property type="match status" value="1"/>
</dbReference>
<dbReference type="GO" id="GO:0015081">
    <property type="term" value="F:sodium ion transmembrane transporter activity"/>
    <property type="evidence" value="ECO:0007669"/>
    <property type="project" value="UniProtKB-UniRule"/>
</dbReference>
<evidence type="ECO:0000256" key="16">
    <source>
        <dbReference type="HAMAP-Rule" id="MF_00404"/>
    </source>
</evidence>
<evidence type="ECO:0000313" key="19">
    <source>
        <dbReference type="Proteomes" id="UP000030063"/>
    </source>
</evidence>
<evidence type="ECO:0000256" key="8">
    <source>
        <dbReference type="ARBA" id="ARBA00022692"/>
    </source>
</evidence>
<feature type="transmembrane region" description="Helical" evidence="16 17">
    <location>
        <begin position="13"/>
        <end position="32"/>
    </location>
</feature>
<proteinExistence type="inferred from homology"/>
<evidence type="ECO:0000256" key="4">
    <source>
        <dbReference type="ARBA" id="ARBA00005844"/>
    </source>
</evidence>
<comment type="cofactor">
    <cofactor evidence="1 16 17">
        <name>Na(+)</name>
        <dbReference type="ChEBI" id="CHEBI:29101"/>
    </cofactor>
</comment>
<keyword evidence="14 16" id="KW-0739">Sodium transport</keyword>
<evidence type="ECO:0000256" key="2">
    <source>
        <dbReference type="ARBA" id="ARBA00003002"/>
    </source>
</evidence>
<dbReference type="AlphaFoldDB" id="A0A0A1YLZ7"/>
<sequence length="84" mass="9106">MTPSQLLLEGVELMLFGMGSVFIFLVLLILAIRVMARLIERFAPAAPVRASVAPLPVKVAGHEPEPDVLAAIQSAIHQHRARRG</sequence>
<comment type="function">
    <text evidence="2 16 17">Catalyzes the decarboxylation of oxaloacetate coupled to Na(+) translocation.</text>
</comment>
<reference evidence="18 19" key="1">
    <citation type="journal article" date="2014" name="Genome Announc.">
        <title>Draft Genome Sequence of Petroleum Oil-Degrading Marine Bacterium Pseudomonas taeanensis Strain MS-3, Isolated from a Crude Oil-Contaminated Seashore.</title>
        <authorList>
            <person name="Lee S.Y."/>
            <person name="Kim S.H."/>
            <person name="Lee D.G."/>
            <person name="Shin S."/>
            <person name="Yun S.H."/>
            <person name="Choi C.W."/>
            <person name="Chung Y.H."/>
            <person name="Choi J.S."/>
            <person name="Kahng H.Y."/>
            <person name="Kim S.I."/>
        </authorList>
    </citation>
    <scope>NUCLEOTIDE SEQUENCE [LARGE SCALE GENOMIC DNA]</scope>
    <source>
        <strain evidence="18 19">MS-3</strain>
    </source>
</reference>
<comment type="subcellular location">
    <subcellularLocation>
        <location evidence="3 16 17">Cell membrane</location>
        <topology evidence="3 16 17">Single-pass membrane protein</topology>
    </subcellularLocation>
</comment>
<keyword evidence="8 16" id="KW-0812">Transmembrane</keyword>
<evidence type="ECO:0000256" key="13">
    <source>
        <dbReference type="ARBA" id="ARBA00023136"/>
    </source>
</evidence>
<keyword evidence="11 16" id="KW-0915">Sodium</keyword>
<evidence type="ECO:0000256" key="17">
    <source>
        <dbReference type="RuleBase" id="RU004278"/>
    </source>
</evidence>
<keyword evidence="6 16" id="KW-0813">Transport</keyword>
<comment type="caution">
    <text evidence="18">The sequence shown here is derived from an EMBL/GenBank/DDBJ whole genome shotgun (WGS) entry which is preliminary data.</text>
</comment>
<keyword evidence="9 16" id="KW-1278">Translocase</keyword>
<evidence type="ECO:0000313" key="18">
    <source>
        <dbReference type="EMBL" id="KFX70126.1"/>
    </source>
</evidence>
<evidence type="ECO:0000256" key="15">
    <source>
        <dbReference type="ARBA" id="ARBA00048176"/>
    </source>
</evidence>
<comment type="similarity">
    <text evidence="4 16 17">Belongs to the OadG family.</text>
</comment>
<dbReference type="EMBL" id="AWSQ01000002">
    <property type="protein sequence ID" value="KFX70126.1"/>
    <property type="molecule type" value="Genomic_DNA"/>
</dbReference>
<dbReference type="InterPro" id="IPR023424">
    <property type="entry name" value="OadG"/>
</dbReference>
<keyword evidence="19" id="KW-1185">Reference proteome</keyword>
<comment type="subunit">
    <text evidence="5 16">Heterotrimer of an alpha, a beta and a gamma subunit.</text>
</comment>
<accession>A0A0A1YLZ7</accession>
<keyword evidence="13 16" id="KW-0472">Membrane</keyword>
<evidence type="ECO:0000256" key="3">
    <source>
        <dbReference type="ARBA" id="ARBA00004162"/>
    </source>
</evidence>
<evidence type="ECO:0000256" key="11">
    <source>
        <dbReference type="ARBA" id="ARBA00023053"/>
    </source>
</evidence>
<dbReference type="eggNOG" id="COG3630">
    <property type="taxonomic scope" value="Bacteria"/>
</dbReference>
<name>A0A0A1YLZ7_9PSED</name>
<evidence type="ECO:0000256" key="5">
    <source>
        <dbReference type="ARBA" id="ARBA00011869"/>
    </source>
</evidence>
<evidence type="ECO:0000256" key="9">
    <source>
        <dbReference type="ARBA" id="ARBA00022967"/>
    </source>
</evidence>
<dbReference type="GO" id="GO:0005886">
    <property type="term" value="C:plasma membrane"/>
    <property type="evidence" value="ECO:0007669"/>
    <property type="project" value="UniProtKB-SubCell"/>
</dbReference>
<dbReference type="GO" id="GO:0036376">
    <property type="term" value="P:sodium ion export across plasma membrane"/>
    <property type="evidence" value="ECO:0007669"/>
    <property type="project" value="InterPro"/>
</dbReference>